<comment type="caution">
    <text evidence="7">The sequence shown here is derived from an EMBL/GenBank/DDBJ whole genome shotgun (WGS) entry which is preliminary data.</text>
</comment>
<dbReference type="SUPFAM" id="SSF51120">
    <property type="entry name" value="beta-Roll"/>
    <property type="match status" value="1"/>
</dbReference>
<sequence>MVQGVLPGLALAPPETEYFNAELYLLANPDLIGLNPDQLRTHFTERGVAEGRRIIVPFDQNFYRIANPDLAGLNNRELFDHFINVGLDQGRRFSPIFDLDFYRRNLEQLNPEIITQITPVAEQPVSPFILIDPNRPQPPSLNENLFNLFLETQLEVETDLDVEGLGVPVEELRNVSFSPFFDPILYLNQNPALAEAFGPNNRQKAIAHFALYGINENRRSSLIFDPNFYRENNPDLQAAGLTNSEQLLIHYQLNGIQEGRRPSLNFNPSFYLANNLDLQARGLNLPQLVEQYLLEGLAEGRRSSEYFDPIAINSLLIPQAPPPGTPPATDAPPPVSSVTLLEENFVKWNVPVGGVLSYSFVETASALSYPGPESGVGEVNEAIKNNVRQIMQEYDQVLPFSLVEVPDRPSNNGQIRILFANDPVYAYSYAPGLENGGDIVLSRNYEIDPQFSFSQSPGNFGYQRLVHEIGHALGLRQPNNYAGFAFAERPTFPAQGPRLSFVQDNNSNTAMSFNTAGVGVSTPMPYDVRALQFLYGFSQGNSGNDLYQFDGNNFIGVKQTIWDAGGIDTFDFSALPAIGSYFFDMNEGGVSTNQSALNASTYLAINDPTQFPYSASSYGTYIAYGTTLENLQGSPVNDLILGNPAANGINGGGGDDIIIGGLGPDTLAGGPGRDTFVYAPGDGTDLITDFNPGEDFIALAAPLSFEGVSVEAAGADTLLRVIGTGEVLGVLMGVSANTLSRANFVPYG</sequence>
<comment type="subcellular location">
    <subcellularLocation>
        <location evidence="2">Secreted</location>
    </subcellularLocation>
</comment>
<evidence type="ECO:0000313" key="7">
    <source>
        <dbReference type="EMBL" id="MBO0348631.1"/>
    </source>
</evidence>
<comment type="cofactor">
    <cofactor evidence="1">
        <name>Ca(2+)</name>
        <dbReference type="ChEBI" id="CHEBI:29108"/>
    </cofactor>
</comment>
<accession>A0ABS3FNF3</accession>
<keyword evidence="8" id="KW-1185">Reference proteome</keyword>
<organism evidence="7 8">
    <name type="scientific">Phormidium pseudopriestleyi FRX01</name>
    <dbReference type="NCBI Taxonomy" id="1759528"/>
    <lineage>
        <taxon>Bacteria</taxon>
        <taxon>Bacillati</taxon>
        <taxon>Cyanobacteriota</taxon>
        <taxon>Cyanophyceae</taxon>
        <taxon>Oscillatoriophycideae</taxon>
        <taxon>Oscillatoriales</taxon>
        <taxon>Oscillatoriaceae</taxon>
        <taxon>Phormidium</taxon>
    </lineage>
</organism>
<dbReference type="InterPro" id="IPR024079">
    <property type="entry name" value="MetalloPept_cat_dom_sf"/>
</dbReference>
<proteinExistence type="inferred from homology"/>
<evidence type="ECO:0000256" key="4">
    <source>
        <dbReference type="ARBA" id="ARBA00022525"/>
    </source>
</evidence>
<reference evidence="7 8" key="1">
    <citation type="submission" date="2021-03" db="EMBL/GenBank/DDBJ databases">
        <title>Metabolic Capacity of the Antarctic Cyanobacterium Phormidium pseudopriestleyi that Sustains Oxygenic Photosynthesis in the Presence of Hydrogen Sulfide.</title>
        <authorList>
            <person name="Lumian J.E."/>
            <person name="Jungblut A.D."/>
            <person name="Dillon M.L."/>
            <person name="Hawes I."/>
            <person name="Doran P.T."/>
            <person name="Mackey T.J."/>
            <person name="Dick G.J."/>
            <person name="Grettenberger C.L."/>
            <person name="Sumner D.Y."/>
        </authorList>
    </citation>
    <scope>NUCLEOTIDE SEQUENCE [LARGE SCALE GENOMIC DNA]</scope>
    <source>
        <strain evidence="7 8">FRX01</strain>
    </source>
</reference>
<dbReference type="Pfam" id="PF00353">
    <property type="entry name" value="HemolysinCabind"/>
    <property type="match status" value="1"/>
</dbReference>
<keyword evidence="5" id="KW-0677">Repeat</keyword>
<evidence type="ECO:0000256" key="2">
    <source>
        <dbReference type="ARBA" id="ARBA00004613"/>
    </source>
</evidence>
<evidence type="ECO:0000256" key="5">
    <source>
        <dbReference type="ARBA" id="ARBA00022737"/>
    </source>
</evidence>
<dbReference type="InterPro" id="IPR001343">
    <property type="entry name" value="Hemolysn_Ca-bd"/>
</dbReference>
<dbReference type="EMBL" id="JAFLQW010000158">
    <property type="protein sequence ID" value="MBO0348631.1"/>
    <property type="molecule type" value="Genomic_DNA"/>
</dbReference>
<dbReference type="SUPFAM" id="SSF55486">
    <property type="entry name" value="Metalloproteases ('zincins'), catalytic domain"/>
    <property type="match status" value="1"/>
</dbReference>
<evidence type="ECO:0000256" key="1">
    <source>
        <dbReference type="ARBA" id="ARBA00001913"/>
    </source>
</evidence>
<comment type="similarity">
    <text evidence="3">Belongs to the peptidase M10B family.</text>
</comment>
<gene>
    <name evidence="7" type="ORF">J0895_05840</name>
</gene>
<dbReference type="CDD" id="cd04277">
    <property type="entry name" value="ZnMc_serralysin_like"/>
    <property type="match status" value="1"/>
</dbReference>
<evidence type="ECO:0000259" key="6">
    <source>
        <dbReference type="SMART" id="SM00235"/>
    </source>
</evidence>
<dbReference type="PROSITE" id="PS00330">
    <property type="entry name" value="HEMOLYSIN_CALCIUM"/>
    <property type="match status" value="1"/>
</dbReference>
<dbReference type="InterPro" id="IPR034033">
    <property type="entry name" value="Serralysin-like"/>
</dbReference>
<dbReference type="InterPro" id="IPR011049">
    <property type="entry name" value="Serralysin-like_metalloprot_C"/>
</dbReference>
<dbReference type="InterPro" id="IPR006026">
    <property type="entry name" value="Peptidase_Metallo"/>
</dbReference>
<dbReference type="Proteomes" id="UP000664844">
    <property type="component" value="Unassembled WGS sequence"/>
</dbReference>
<feature type="domain" description="Peptidase metallopeptidase" evidence="6">
    <location>
        <begin position="344"/>
        <end position="511"/>
    </location>
</feature>
<dbReference type="InterPro" id="IPR013858">
    <property type="entry name" value="Peptidase_M10B_C"/>
</dbReference>
<dbReference type="PRINTS" id="PR00313">
    <property type="entry name" value="CABNDNGRPT"/>
</dbReference>
<dbReference type="SMART" id="SM00235">
    <property type="entry name" value="ZnMc"/>
    <property type="match status" value="1"/>
</dbReference>
<evidence type="ECO:0000313" key="8">
    <source>
        <dbReference type="Proteomes" id="UP000664844"/>
    </source>
</evidence>
<evidence type="ECO:0000256" key="3">
    <source>
        <dbReference type="ARBA" id="ARBA00009490"/>
    </source>
</evidence>
<dbReference type="Gene3D" id="3.40.390.10">
    <property type="entry name" value="Collagenase (Catalytic Domain)"/>
    <property type="match status" value="1"/>
</dbReference>
<protein>
    <submittedName>
        <fullName evidence="7">M10 family metallopeptidase</fullName>
    </submittedName>
</protein>
<keyword evidence="4" id="KW-0964">Secreted</keyword>
<dbReference type="Gene3D" id="2.150.10.10">
    <property type="entry name" value="Serralysin-like metalloprotease, C-terminal"/>
    <property type="match status" value="1"/>
</dbReference>
<dbReference type="InterPro" id="IPR018511">
    <property type="entry name" value="Hemolysin-typ_Ca-bd_CS"/>
</dbReference>
<name>A0ABS3FNF3_9CYAN</name>
<dbReference type="RefSeq" id="WP_207087176.1">
    <property type="nucleotide sequence ID" value="NZ_JAFLQW010000158.1"/>
</dbReference>
<dbReference type="Pfam" id="PF08548">
    <property type="entry name" value="Peptidase_M10_C"/>
    <property type="match status" value="1"/>
</dbReference>